<reference evidence="3 4" key="1">
    <citation type="submission" date="2023-11" db="EMBL/GenBank/DDBJ databases">
        <title>Halocaridina rubra genome assembly.</title>
        <authorList>
            <person name="Smith C."/>
        </authorList>
    </citation>
    <scope>NUCLEOTIDE SEQUENCE [LARGE SCALE GENOMIC DNA]</scope>
    <source>
        <strain evidence="3">EP-1</strain>
        <tissue evidence="3">Whole</tissue>
    </source>
</reference>
<comment type="caution">
    <text evidence="3">The sequence shown here is derived from an EMBL/GenBank/DDBJ whole genome shotgun (WGS) entry which is preliminary data.</text>
</comment>
<feature type="transmembrane region" description="Helical" evidence="2">
    <location>
        <begin position="61"/>
        <end position="83"/>
    </location>
</feature>
<feature type="non-terminal residue" evidence="3">
    <location>
        <position position="1"/>
    </location>
</feature>
<dbReference type="Proteomes" id="UP001381693">
    <property type="component" value="Unassembled WGS sequence"/>
</dbReference>
<evidence type="ECO:0000256" key="1">
    <source>
        <dbReference type="SAM" id="MobiDB-lite"/>
    </source>
</evidence>
<feature type="compositionally biased region" description="Polar residues" evidence="1">
    <location>
        <begin position="146"/>
        <end position="155"/>
    </location>
</feature>
<feature type="region of interest" description="Disordered" evidence="1">
    <location>
        <begin position="114"/>
        <end position="155"/>
    </location>
</feature>
<keyword evidence="2" id="KW-0472">Membrane</keyword>
<evidence type="ECO:0000313" key="4">
    <source>
        <dbReference type="Proteomes" id="UP001381693"/>
    </source>
</evidence>
<sequence length="155" mass="16777">AKLKEQCQFNSECEESDEYSYCAPDYSCTCKPGYEIDEFPNVGIQCVNKNAKSGQGNVDPAMIGVLVGLALMFVIICVVLRLFSKARFRENRSIFNTPNPRLMNASLFKDRRRGSAMSAVSATGSAAGGAPPKTPSPGKEPKTKSETTVAIENVD</sequence>
<evidence type="ECO:0000313" key="3">
    <source>
        <dbReference type="EMBL" id="KAK7014765.1"/>
    </source>
</evidence>
<dbReference type="EMBL" id="JAXCGZ010023258">
    <property type="protein sequence ID" value="KAK7014765.1"/>
    <property type="molecule type" value="Genomic_DNA"/>
</dbReference>
<keyword evidence="2" id="KW-1133">Transmembrane helix</keyword>
<keyword evidence="4" id="KW-1185">Reference proteome</keyword>
<keyword evidence="2" id="KW-0812">Transmembrane</keyword>
<organism evidence="3 4">
    <name type="scientific">Halocaridina rubra</name>
    <name type="common">Hawaiian red shrimp</name>
    <dbReference type="NCBI Taxonomy" id="373956"/>
    <lineage>
        <taxon>Eukaryota</taxon>
        <taxon>Metazoa</taxon>
        <taxon>Ecdysozoa</taxon>
        <taxon>Arthropoda</taxon>
        <taxon>Crustacea</taxon>
        <taxon>Multicrustacea</taxon>
        <taxon>Malacostraca</taxon>
        <taxon>Eumalacostraca</taxon>
        <taxon>Eucarida</taxon>
        <taxon>Decapoda</taxon>
        <taxon>Pleocyemata</taxon>
        <taxon>Caridea</taxon>
        <taxon>Atyoidea</taxon>
        <taxon>Atyidae</taxon>
        <taxon>Halocaridina</taxon>
    </lineage>
</organism>
<proteinExistence type="predicted"/>
<accession>A0AAN8ZSM9</accession>
<protein>
    <submittedName>
        <fullName evidence="3">Uncharacterized protein</fullName>
    </submittedName>
</protein>
<gene>
    <name evidence="3" type="ORF">SK128_022765</name>
</gene>
<dbReference type="AlphaFoldDB" id="A0AAN8ZSM9"/>
<feature type="compositionally biased region" description="Low complexity" evidence="1">
    <location>
        <begin position="115"/>
        <end position="131"/>
    </location>
</feature>
<name>A0AAN8ZSM9_HALRR</name>
<evidence type="ECO:0000256" key="2">
    <source>
        <dbReference type="SAM" id="Phobius"/>
    </source>
</evidence>